<evidence type="ECO:0000256" key="1">
    <source>
        <dbReference type="SAM" id="Phobius"/>
    </source>
</evidence>
<dbReference type="PANTHER" id="PTHR37783:SF1">
    <property type="entry name" value="MEMBRANE PROTEIN, PUTATIVE (AFU_ORTHOLOGUE AFUA_1G04315)-RELATED"/>
    <property type="match status" value="1"/>
</dbReference>
<dbReference type="EMBL" id="KZ678416">
    <property type="protein sequence ID" value="PSR90725.1"/>
    <property type="molecule type" value="Genomic_DNA"/>
</dbReference>
<evidence type="ECO:0000313" key="2">
    <source>
        <dbReference type="EMBL" id="PSR90725.1"/>
    </source>
</evidence>
<feature type="transmembrane region" description="Helical" evidence="1">
    <location>
        <begin position="20"/>
        <end position="36"/>
    </location>
</feature>
<reference evidence="2 3" key="1">
    <citation type="journal article" date="2018" name="Mycol. Prog.">
        <title>Coniella lustricola, a new species from submerged detritus.</title>
        <authorList>
            <person name="Raudabaugh D.B."/>
            <person name="Iturriaga T."/>
            <person name="Carver A."/>
            <person name="Mondo S."/>
            <person name="Pangilinan J."/>
            <person name="Lipzen A."/>
            <person name="He G."/>
            <person name="Amirebrahimi M."/>
            <person name="Grigoriev I.V."/>
            <person name="Miller A.N."/>
        </authorList>
    </citation>
    <scope>NUCLEOTIDE SEQUENCE [LARGE SCALE GENOMIC DNA]</scope>
    <source>
        <strain evidence="2 3">B22-T-1</strain>
    </source>
</reference>
<evidence type="ECO:0000313" key="3">
    <source>
        <dbReference type="Proteomes" id="UP000241462"/>
    </source>
</evidence>
<sequence length="132" mass="14405">MAPSNTPSNSPVKVTTFPLVRRHLIASTICAALIVFSARRSFIAPGSPIHEYILTPIASLVIAVSAQNWIFGILVGVHSLEVPLFAVMRLHKHGVPFMSALWWKWTGAVFIAGKATWDLFGATVKREAAKAR</sequence>
<proteinExistence type="predicted"/>
<feature type="transmembrane region" description="Helical" evidence="1">
    <location>
        <begin position="57"/>
        <end position="80"/>
    </location>
</feature>
<keyword evidence="1" id="KW-0472">Membrane</keyword>
<feature type="transmembrane region" description="Helical" evidence="1">
    <location>
        <begin position="100"/>
        <end position="120"/>
    </location>
</feature>
<dbReference type="PANTHER" id="PTHR37783">
    <property type="entry name" value="MEMBRANE PROTEIN, PUTATIVE (AFU_ORTHOLOGUE AFUA_1G04315)-RELATED"/>
    <property type="match status" value="1"/>
</dbReference>
<keyword evidence="1" id="KW-1133">Transmembrane helix</keyword>
<dbReference type="OrthoDB" id="5553410at2759"/>
<protein>
    <recommendedName>
        <fullName evidence="4">Integral membrane protein</fullName>
    </recommendedName>
</protein>
<organism evidence="2 3">
    <name type="scientific">Coniella lustricola</name>
    <dbReference type="NCBI Taxonomy" id="2025994"/>
    <lineage>
        <taxon>Eukaryota</taxon>
        <taxon>Fungi</taxon>
        <taxon>Dikarya</taxon>
        <taxon>Ascomycota</taxon>
        <taxon>Pezizomycotina</taxon>
        <taxon>Sordariomycetes</taxon>
        <taxon>Sordariomycetidae</taxon>
        <taxon>Diaporthales</taxon>
        <taxon>Schizoparmaceae</taxon>
        <taxon>Coniella</taxon>
    </lineage>
</organism>
<gene>
    <name evidence="2" type="ORF">BD289DRAFT_365698</name>
</gene>
<keyword evidence="3" id="KW-1185">Reference proteome</keyword>
<evidence type="ECO:0008006" key="4">
    <source>
        <dbReference type="Google" id="ProtNLM"/>
    </source>
</evidence>
<dbReference type="AlphaFoldDB" id="A0A2T3ABY9"/>
<keyword evidence="1" id="KW-0812">Transmembrane</keyword>
<dbReference type="InParanoid" id="A0A2T3ABY9"/>
<accession>A0A2T3ABY9</accession>
<name>A0A2T3ABY9_9PEZI</name>
<dbReference type="Proteomes" id="UP000241462">
    <property type="component" value="Unassembled WGS sequence"/>
</dbReference>